<dbReference type="STRING" id="203267.TWT_031"/>
<evidence type="ECO:0000313" key="5">
    <source>
        <dbReference type="Proteomes" id="UP000002200"/>
    </source>
</evidence>
<dbReference type="HOGENOM" id="CLU_090940_0_0_11"/>
<dbReference type="Gene3D" id="2.60.120.10">
    <property type="entry name" value="Jelly Rolls"/>
    <property type="match status" value="1"/>
</dbReference>
<dbReference type="KEGG" id="twh:TWT_031"/>
<dbReference type="SUPFAM" id="SSF51182">
    <property type="entry name" value="RmlC-like cupins"/>
    <property type="match status" value="1"/>
</dbReference>
<feature type="active site" description="Proton donor" evidence="2">
    <location>
        <position position="132"/>
    </location>
</feature>
<keyword evidence="5" id="KW-1185">Reference proteome</keyword>
<evidence type="ECO:0000256" key="3">
    <source>
        <dbReference type="PIRSR" id="PIRSR600888-3"/>
    </source>
</evidence>
<dbReference type="PANTHER" id="PTHR21047">
    <property type="entry name" value="DTDP-6-DEOXY-D-GLUCOSE-3,5 EPIMERASE"/>
    <property type="match status" value="1"/>
</dbReference>
<evidence type="ECO:0000256" key="2">
    <source>
        <dbReference type="PIRSR" id="PIRSR600888-1"/>
    </source>
</evidence>
<dbReference type="Pfam" id="PF00908">
    <property type="entry name" value="dTDP_sugar_isom"/>
    <property type="match status" value="1"/>
</dbReference>
<evidence type="ECO:0000313" key="4">
    <source>
        <dbReference type="EMBL" id="AAO44128.1"/>
    </source>
</evidence>
<protein>
    <submittedName>
        <fullName evidence="4">dTDP-4-dehydrorhamnose 3,5-epimerase</fullName>
        <ecNumber evidence="4">5.1.3.13</ecNumber>
    </submittedName>
</protein>
<accession>Q83H31</accession>
<dbReference type="OrthoDB" id="9800680at2"/>
<dbReference type="GeneID" id="67387811"/>
<dbReference type="CDD" id="cd00438">
    <property type="entry name" value="cupin_RmlC"/>
    <property type="match status" value="1"/>
</dbReference>
<dbReference type="GO" id="GO:0005829">
    <property type="term" value="C:cytosol"/>
    <property type="evidence" value="ECO:0007669"/>
    <property type="project" value="TreeGrafter"/>
</dbReference>
<dbReference type="Proteomes" id="UP000002200">
    <property type="component" value="Chromosome"/>
</dbReference>
<dbReference type="InterPro" id="IPR011051">
    <property type="entry name" value="RmlC_Cupin_sf"/>
</dbReference>
<sequence>MELRNLKVNGCLEVTPEVHVDSRGSFSEVYRFDVLEKEIGYPLRVAQVNRSFSKKAVLRGLHYSLAPHSQAKYVMCANGAVLDFVFDLRLGSPSFGVWDAVLLDSVGCRAVYIPEGVGHAFIALSKTATVNYLCSATYDPEREKSINPLDKNLNLEYPFTTPEIVLSERDAAAPTLPEAQKGGFLPKWDECRWDECRATPETHGNIR</sequence>
<dbReference type="GO" id="GO:0000271">
    <property type="term" value="P:polysaccharide biosynthetic process"/>
    <property type="evidence" value="ECO:0007669"/>
    <property type="project" value="TreeGrafter"/>
</dbReference>
<dbReference type="InterPro" id="IPR014710">
    <property type="entry name" value="RmlC-like_jellyroll"/>
</dbReference>
<keyword evidence="4" id="KW-0413">Isomerase</keyword>
<reference evidence="4 5" key="1">
    <citation type="journal article" date="2003" name="Genome Res.">
        <title>Tropheryma whipplei twist: a human pathogenic Actinobacteria with a reduced genome.</title>
        <authorList>
            <person name="Raoult D."/>
            <person name="Ogata H."/>
            <person name="Audic S."/>
            <person name="Robert C."/>
            <person name="Suhre K."/>
            <person name="Drancourt M."/>
            <person name="Claverie J.-M."/>
        </authorList>
    </citation>
    <scope>NUCLEOTIDE SEQUENCE [LARGE SCALE GENOMIC DNA]</scope>
    <source>
        <strain evidence="4 5">Twist</strain>
    </source>
</reference>
<name>Q83H31_TROWT</name>
<dbReference type="AlphaFoldDB" id="Q83H31"/>
<dbReference type="EC" id="5.1.3.13" evidence="4"/>
<dbReference type="GO" id="GO:0008830">
    <property type="term" value="F:dTDP-4-dehydrorhamnose 3,5-epimerase activity"/>
    <property type="evidence" value="ECO:0007669"/>
    <property type="project" value="UniProtKB-EC"/>
</dbReference>
<dbReference type="InterPro" id="IPR000888">
    <property type="entry name" value="RmlC-like"/>
</dbReference>
<dbReference type="RefSeq" id="WP_011096006.1">
    <property type="nucleotide sequence ID" value="NC_004572.3"/>
</dbReference>
<gene>
    <name evidence="4" type="primary">rmlC</name>
    <name evidence="4" type="ordered locus">TWT_031</name>
</gene>
<comment type="similarity">
    <text evidence="1">Belongs to the dTDP-4-dehydrorhamnose 3,5-epimerase family.</text>
</comment>
<dbReference type="PANTHER" id="PTHR21047:SF2">
    <property type="entry name" value="THYMIDINE DIPHOSPHO-4-KETO-RHAMNOSE 3,5-EPIMERASE"/>
    <property type="match status" value="1"/>
</dbReference>
<dbReference type="GO" id="GO:0019305">
    <property type="term" value="P:dTDP-rhamnose biosynthetic process"/>
    <property type="evidence" value="ECO:0007669"/>
    <property type="project" value="TreeGrafter"/>
</dbReference>
<feature type="active site" description="Proton acceptor" evidence="2">
    <location>
        <position position="62"/>
    </location>
</feature>
<dbReference type="eggNOG" id="COG1898">
    <property type="taxonomic scope" value="Bacteria"/>
</dbReference>
<feature type="site" description="Participates in a stacking interaction with the thymidine ring of dTDP-4-oxo-6-deoxyglucose" evidence="3">
    <location>
        <position position="138"/>
    </location>
</feature>
<evidence type="ECO:0000256" key="1">
    <source>
        <dbReference type="ARBA" id="ARBA00010154"/>
    </source>
</evidence>
<proteinExistence type="inferred from homology"/>
<dbReference type="EMBL" id="AE014184">
    <property type="protein sequence ID" value="AAO44128.1"/>
    <property type="molecule type" value="Genomic_DNA"/>
</dbReference>
<organism evidence="4 5">
    <name type="scientific">Tropheryma whipplei (strain Twist)</name>
    <name type="common">Whipple's bacillus</name>
    <dbReference type="NCBI Taxonomy" id="203267"/>
    <lineage>
        <taxon>Bacteria</taxon>
        <taxon>Bacillati</taxon>
        <taxon>Actinomycetota</taxon>
        <taxon>Actinomycetes</taxon>
        <taxon>Micrococcales</taxon>
        <taxon>Tropherymataceae</taxon>
        <taxon>Tropheryma</taxon>
    </lineage>
</organism>